<reference evidence="8" key="1">
    <citation type="submission" date="2017-05" db="EMBL/GenBank/DDBJ databases">
        <authorList>
            <person name="Barney B.M."/>
        </authorList>
    </citation>
    <scope>NUCLEOTIDE SEQUENCE [LARGE SCALE GENOMIC DNA]</scope>
    <source>
        <strain evidence="8">PSBB022</strain>
    </source>
</reference>
<dbReference type="InterPro" id="IPR058625">
    <property type="entry name" value="MdtA-like_BSH"/>
</dbReference>
<dbReference type="Gene3D" id="2.40.30.170">
    <property type="match status" value="1"/>
</dbReference>
<dbReference type="Pfam" id="PF25917">
    <property type="entry name" value="BSH_RND"/>
    <property type="match status" value="1"/>
</dbReference>
<keyword evidence="3" id="KW-0175">Coiled coil</keyword>
<evidence type="ECO:0000256" key="4">
    <source>
        <dbReference type="SAM" id="Phobius"/>
    </source>
</evidence>
<feature type="domain" description="p-hydroxybenzoic acid efflux pump subunit AaeA-like beta-barrel" evidence="6">
    <location>
        <begin position="244"/>
        <end position="335"/>
    </location>
</feature>
<evidence type="ECO:0000313" key="8">
    <source>
        <dbReference type="Proteomes" id="UP000216101"/>
    </source>
</evidence>
<keyword evidence="8" id="KW-1185">Reference proteome</keyword>
<dbReference type="PANTHER" id="PTHR30386">
    <property type="entry name" value="MEMBRANE FUSION SUBUNIT OF EMRAB-TOLC MULTIDRUG EFFLUX PUMP"/>
    <property type="match status" value="1"/>
</dbReference>
<name>A0A266Q755_9GAMM</name>
<dbReference type="Pfam" id="PF25963">
    <property type="entry name" value="Beta-barrel_AAEA"/>
    <property type="match status" value="1"/>
</dbReference>
<dbReference type="SUPFAM" id="SSF111369">
    <property type="entry name" value="HlyD-like secretion proteins"/>
    <property type="match status" value="1"/>
</dbReference>
<accession>A0A266Q755</accession>
<dbReference type="Gene3D" id="2.40.50.100">
    <property type="match status" value="1"/>
</dbReference>
<comment type="similarity">
    <text evidence="2">Belongs to the membrane fusion protein (MFP) (TC 8.A.1) family.</text>
</comment>
<organism evidence="7 8">
    <name type="scientific">Cellvibrio mixtus</name>
    <dbReference type="NCBI Taxonomy" id="39650"/>
    <lineage>
        <taxon>Bacteria</taxon>
        <taxon>Pseudomonadati</taxon>
        <taxon>Pseudomonadota</taxon>
        <taxon>Gammaproteobacteria</taxon>
        <taxon>Cellvibrionales</taxon>
        <taxon>Cellvibrionaceae</taxon>
        <taxon>Cellvibrio</taxon>
    </lineage>
</organism>
<dbReference type="InterPro" id="IPR050739">
    <property type="entry name" value="MFP"/>
</dbReference>
<keyword evidence="4" id="KW-1133">Transmembrane helix</keyword>
<sequence length="348" mass="38075">MRYPIMSDKQPSRRLLLLVVIPTLALLAGLIIYLVGGRYATTENAYTKADVISVRPQVAGVVSERRVAENDQVNAGDLLFVVDPAPYQVALAKARAKLDEVRTSLAALQASYLEKQSELQLARENQDYATREQARQADLASRKLVAKAAYDEVSHNRRIAEQQVITLERDLARIAESLGGDVDLPLERHPSYRAAIAEVEQAQLNLGYTRVVAARDGIVTKPPEVGEFLPVGAAAMSLVASDNLWVEANFVETDLTHVRVGQVVDVTLDIYPGRVWQGEVQSISPATGAEFSVIPAQNATGNWVKIAQRVPVRIRLQAQDDAPPLQAGLSSHVAIDTHYKRSLFGISI</sequence>
<gene>
    <name evidence="7" type="ORF">CBP51_01270</name>
</gene>
<dbReference type="InterPro" id="IPR058634">
    <property type="entry name" value="AaeA-lik-b-barrel"/>
</dbReference>
<feature type="transmembrane region" description="Helical" evidence="4">
    <location>
        <begin position="15"/>
        <end position="36"/>
    </location>
</feature>
<keyword evidence="4" id="KW-0472">Membrane</keyword>
<dbReference type="GO" id="GO:0030313">
    <property type="term" value="C:cell envelope"/>
    <property type="evidence" value="ECO:0007669"/>
    <property type="project" value="UniProtKB-SubCell"/>
</dbReference>
<feature type="coiled-coil region" evidence="3">
    <location>
        <begin position="91"/>
        <end position="125"/>
    </location>
</feature>
<dbReference type="AlphaFoldDB" id="A0A266Q755"/>
<evidence type="ECO:0000256" key="2">
    <source>
        <dbReference type="ARBA" id="ARBA00009477"/>
    </source>
</evidence>
<evidence type="ECO:0000256" key="3">
    <source>
        <dbReference type="SAM" id="Coils"/>
    </source>
</evidence>
<comment type="caution">
    <text evidence="7">The sequence shown here is derived from an EMBL/GenBank/DDBJ whole genome shotgun (WGS) entry which is preliminary data.</text>
</comment>
<protein>
    <submittedName>
        <fullName evidence="7">Hemolysin D</fullName>
    </submittedName>
</protein>
<dbReference type="Proteomes" id="UP000216101">
    <property type="component" value="Unassembled WGS sequence"/>
</dbReference>
<evidence type="ECO:0000313" key="7">
    <source>
        <dbReference type="EMBL" id="OZY85713.1"/>
    </source>
</evidence>
<feature type="domain" description="Multidrug resistance protein MdtA-like barrel-sandwich hybrid" evidence="5">
    <location>
        <begin position="51"/>
        <end position="221"/>
    </location>
</feature>
<evidence type="ECO:0000259" key="5">
    <source>
        <dbReference type="Pfam" id="PF25917"/>
    </source>
</evidence>
<proteinExistence type="inferred from homology"/>
<comment type="subcellular location">
    <subcellularLocation>
        <location evidence="1">Cell envelope</location>
    </subcellularLocation>
</comment>
<keyword evidence="4" id="KW-0812">Transmembrane</keyword>
<evidence type="ECO:0000259" key="6">
    <source>
        <dbReference type="Pfam" id="PF25963"/>
    </source>
</evidence>
<dbReference type="GO" id="GO:0055085">
    <property type="term" value="P:transmembrane transport"/>
    <property type="evidence" value="ECO:0007669"/>
    <property type="project" value="InterPro"/>
</dbReference>
<evidence type="ECO:0000256" key="1">
    <source>
        <dbReference type="ARBA" id="ARBA00004196"/>
    </source>
</evidence>
<dbReference type="EMBL" id="NHNI01000001">
    <property type="protein sequence ID" value="OZY85713.1"/>
    <property type="molecule type" value="Genomic_DNA"/>
</dbReference>
<dbReference type="PANTHER" id="PTHR30386:SF19">
    <property type="entry name" value="MULTIDRUG EXPORT PROTEIN EMRA-RELATED"/>
    <property type="match status" value="1"/>
</dbReference>